<keyword evidence="1 2" id="KW-0732">Signal</keyword>
<dbReference type="InterPro" id="IPR036846">
    <property type="entry name" value="GM2-AP_sf"/>
</dbReference>
<evidence type="ECO:0000256" key="1">
    <source>
        <dbReference type="ARBA" id="ARBA00022729"/>
    </source>
</evidence>
<reference evidence="3" key="2">
    <citation type="submission" date="2022-10" db="UniProtKB">
        <authorList>
            <consortium name="EnsemblMetazoa"/>
        </authorList>
    </citation>
    <scope>IDENTIFICATION</scope>
    <source>
        <strain evidence="3">LVP_AGWG</strain>
    </source>
</reference>
<dbReference type="AlphaFoldDB" id="A0A903U724"/>
<dbReference type="SUPFAM" id="SSF63707">
    <property type="entry name" value="Ganglioside M2 (gm2) activator"/>
    <property type="match status" value="1"/>
</dbReference>
<dbReference type="OrthoDB" id="8179976at2759"/>
<keyword evidence="4" id="KW-1185">Reference proteome</keyword>
<reference evidence="3 4" key="1">
    <citation type="submission" date="2017-06" db="EMBL/GenBank/DDBJ databases">
        <title>Aedes aegypti genome working group (AGWG) sequencing and assembly.</title>
        <authorList>
            <consortium name="Aedes aegypti Genome Working Group (AGWG)"/>
            <person name="Matthews B.J."/>
        </authorList>
    </citation>
    <scope>NUCLEOTIDE SEQUENCE [LARGE SCALE GENOMIC DNA]</scope>
    <source>
        <strain evidence="3 4">LVP_AGWG</strain>
    </source>
</reference>
<dbReference type="EnsemblMetazoa" id="AAEL006481-RB">
    <property type="protein sequence ID" value="AAEL006481-PB"/>
    <property type="gene ID" value="AAEL006481"/>
</dbReference>
<evidence type="ECO:0000256" key="2">
    <source>
        <dbReference type="SAM" id="SignalP"/>
    </source>
</evidence>
<dbReference type="Pfam" id="PF06477">
    <property type="entry name" value="DUF1091"/>
    <property type="match status" value="1"/>
</dbReference>
<accession>A0A903U724</accession>
<dbReference type="Proteomes" id="UP000008820">
    <property type="component" value="Chromosome 3"/>
</dbReference>
<dbReference type="OMA" id="NQNIVYY"/>
<feature type="chain" id="PRO_5036895640" evidence="2">
    <location>
        <begin position="20"/>
        <end position="170"/>
    </location>
</feature>
<gene>
    <name evidence="3" type="primary">5568042</name>
</gene>
<dbReference type="Gene3D" id="2.70.220.10">
    <property type="entry name" value="Ganglioside GM2 activator"/>
    <property type="match status" value="1"/>
</dbReference>
<organism evidence="3 4">
    <name type="scientific">Aedes aegypti</name>
    <name type="common">Yellowfever mosquito</name>
    <name type="synonym">Culex aegypti</name>
    <dbReference type="NCBI Taxonomy" id="7159"/>
    <lineage>
        <taxon>Eukaryota</taxon>
        <taxon>Metazoa</taxon>
        <taxon>Ecdysozoa</taxon>
        <taxon>Arthropoda</taxon>
        <taxon>Hexapoda</taxon>
        <taxon>Insecta</taxon>
        <taxon>Pterygota</taxon>
        <taxon>Neoptera</taxon>
        <taxon>Endopterygota</taxon>
        <taxon>Diptera</taxon>
        <taxon>Nematocera</taxon>
        <taxon>Culicoidea</taxon>
        <taxon>Culicidae</taxon>
        <taxon>Culicinae</taxon>
        <taxon>Aedini</taxon>
        <taxon>Aedes</taxon>
        <taxon>Stegomyia</taxon>
    </lineage>
</organism>
<sequence>MHFAFKFVLIYFFTSVPFGAMYELTVDSFEPDPNIDKDYIVLNTLRVTRKQRNVYAIVGSFETFQNWGNQNIVYYTISSADKPGPPIMSGKAGFCDVFNMKHEIVEKVREASDMPPICPLPKGVYNIKNFELTEKMLPPMMPQGQYVVHAKMNNHEGKQVLAYKVFATVK</sequence>
<dbReference type="PANTHER" id="PTHR21112">
    <property type="entry name" value="CHEMOSENSORY PROTEIN A 29A-RELATED"/>
    <property type="match status" value="1"/>
</dbReference>
<dbReference type="PANTHER" id="PTHR21112:SF13">
    <property type="entry name" value="CHEMOSENSORY PROTEIN A 7A"/>
    <property type="match status" value="1"/>
</dbReference>
<evidence type="ECO:0000313" key="3">
    <source>
        <dbReference type="EnsemblMetazoa" id="AAEL006481-PB"/>
    </source>
</evidence>
<name>A0A903U724_AEDAE</name>
<evidence type="ECO:0000313" key="4">
    <source>
        <dbReference type="Proteomes" id="UP000008820"/>
    </source>
</evidence>
<protein>
    <submittedName>
        <fullName evidence="3">Uncharacterized protein</fullName>
    </submittedName>
</protein>
<proteinExistence type="predicted"/>
<feature type="signal peptide" evidence="2">
    <location>
        <begin position="1"/>
        <end position="19"/>
    </location>
</feature>
<dbReference type="KEGG" id="aag:5568042"/>
<dbReference type="InterPro" id="IPR010512">
    <property type="entry name" value="DUF1091"/>
</dbReference>